<name>A0ABM1M0M3_NICVS</name>
<keyword evidence="11" id="KW-1185">Reference proteome</keyword>
<evidence type="ECO:0000313" key="12">
    <source>
        <dbReference type="RefSeq" id="XP_017768123.1"/>
    </source>
</evidence>
<evidence type="ECO:0000256" key="6">
    <source>
        <dbReference type="ARBA" id="ARBA00022989"/>
    </source>
</evidence>
<keyword evidence="6 10" id="KW-1133">Transmembrane helix</keyword>
<dbReference type="GeneID" id="108556496"/>
<evidence type="ECO:0000256" key="3">
    <source>
        <dbReference type="ARBA" id="ARBA00022606"/>
    </source>
</evidence>
<comment type="similarity">
    <text evidence="10">Belongs to the insect chemoreceptor superfamily. Heteromeric odorant receptor channel (TC 1.A.69) family.</text>
</comment>
<dbReference type="PANTHER" id="PTHR21137:SF35">
    <property type="entry name" value="ODORANT RECEPTOR 19A-RELATED"/>
    <property type="match status" value="1"/>
</dbReference>
<gene>
    <name evidence="12" type="primary">LOC108556496</name>
</gene>
<feature type="transmembrane region" description="Helical" evidence="10">
    <location>
        <begin position="309"/>
        <end position="329"/>
    </location>
</feature>
<evidence type="ECO:0000256" key="2">
    <source>
        <dbReference type="ARBA" id="ARBA00022475"/>
    </source>
</evidence>
<comment type="caution">
    <text evidence="10">Lacks conserved residue(s) required for the propagation of feature annotation.</text>
</comment>
<organism evidence="11 12">
    <name type="scientific">Nicrophorus vespilloides</name>
    <name type="common">Boreal carrion beetle</name>
    <dbReference type="NCBI Taxonomy" id="110193"/>
    <lineage>
        <taxon>Eukaryota</taxon>
        <taxon>Metazoa</taxon>
        <taxon>Ecdysozoa</taxon>
        <taxon>Arthropoda</taxon>
        <taxon>Hexapoda</taxon>
        <taxon>Insecta</taxon>
        <taxon>Pterygota</taxon>
        <taxon>Neoptera</taxon>
        <taxon>Endopterygota</taxon>
        <taxon>Coleoptera</taxon>
        <taxon>Polyphaga</taxon>
        <taxon>Staphyliniformia</taxon>
        <taxon>Silphidae</taxon>
        <taxon>Nicrophorinae</taxon>
        <taxon>Nicrophorus</taxon>
    </lineage>
</organism>
<feature type="transmembrane region" description="Helical" evidence="10">
    <location>
        <begin position="193"/>
        <end position="213"/>
    </location>
</feature>
<evidence type="ECO:0000256" key="1">
    <source>
        <dbReference type="ARBA" id="ARBA00004651"/>
    </source>
</evidence>
<keyword evidence="9 10" id="KW-0807">Transducer</keyword>
<comment type="subcellular location">
    <subcellularLocation>
        <location evidence="1 10">Cell membrane</location>
        <topology evidence="1 10">Multi-pass membrane protein</topology>
    </subcellularLocation>
</comment>
<keyword evidence="5 10" id="KW-0552">Olfaction</keyword>
<keyword evidence="8 10" id="KW-0675">Receptor</keyword>
<reference evidence="12" key="1">
    <citation type="submission" date="2025-08" db="UniProtKB">
        <authorList>
            <consortium name="RefSeq"/>
        </authorList>
    </citation>
    <scope>IDENTIFICATION</scope>
    <source>
        <tissue evidence="12">Whole Larva</tissue>
    </source>
</reference>
<keyword evidence="4 10" id="KW-0812">Transmembrane</keyword>
<dbReference type="Proteomes" id="UP000695000">
    <property type="component" value="Unplaced"/>
</dbReference>
<keyword evidence="3 10" id="KW-0716">Sensory transduction</keyword>
<evidence type="ECO:0000313" key="11">
    <source>
        <dbReference type="Proteomes" id="UP000695000"/>
    </source>
</evidence>
<evidence type="ECO:0000256" key="8">
    <source>
        <dbReference type="ARBA" id="ARBA00023170"/>
    </source>
</evidence>
<keyword evidence="2" id="KW-1003">Cell membrane</keyword>
<feature type="transmembrane region" description="Helical" evidence="10">
    <location>
        <begin position="382"/>
        <end position="401"/>
    </location>
</feature>
<feature type="transmembrane region" description="Helical" evidence="10">
    <location>
        <begin position="53"/>
        <end position="74"/>
    </location>
</feature>
<dbReference type="InterPro" id="IPR004117">
    <property type="entry name" value="7tm6_olfct_rcpt"/>
</dbReference>
<evidence type="ECO:0000256" key="7">
    <source>
        <dbReference type="ARBA" id="ARBA00023136"/>
    </source>
</evidence>
<evidence type="ECO:0000256" key="9">
    <source>
        <dbReference type="ARBA" id="ARBA00023224"/>
    </source>
</evidence>
<dbReference type="Pfam" id="PF02949">
    <property type="entry name" value="7tm_6"/>
    <property type="match status" value="1"/>
</dbReference>
<feature type="transmembrane region" description="Helical" evidence="10">
    <location>
        <begin position="283"/>
        <end position="303"/>
    </location>
</feature>
<sequence>MELGGTQRKLQKLSKEFVVHCRKDISKKCVLFPKLVLQSLNVWPDNDDMIKRWLMVVVIVSLNLMCFAHIAYLAINVTDISKMTSACTTVVVVIETIAKLMTMMMYKKPLNAILTSIWLDFWPSKVASKYRQKQIQNRSRYVITVGVTFLVMAFFSNAQFMAFPIVANTDQLPLASWYPFNFKSTPQYQLMYIWQWFMNQVVISTLSGFDAFFNSLVMICSTQFQILQDVLENLCCERGWKQRAGIAQMGRRDSEMVNLITCVEHHLLLLEICALLEKIFSHIVFLQFVVSTLAMCVSCVALIADPSLWQHMLSYLIAHVFQFFIYCSVGNELTYQSGQIADAAYYCDWHLSQDIDFRKGLMLMIQRAQKPVSLTVSGRMQLSYANFIATVHLSFSFYTLLNTFV</sequence>
<feature type="transmembrane region" description="Helical" evidence="10">
    <location>
        <begin position="141"/>
        <end position="167"/>
    </location>
</feature>
<accession>A0ABM1M0M3</accession>
<evidence type="ECO:0000256" key="4">
    <source>
        <dbReference type="ARBA" id="ARBA00022692"/>
    </source>
</evidence>
<protein>
    <recommendedName>
        <fullName evidence="10">Odorant receptor</fullName>
    </recommendedName>
</protein>
<dbReference type="RefSeq" id="XP_017768123.1">
    <property type="nucleotide sequence ID" value="XM_017912634.1"/>
</dbReference>
<evidence type="ECO:0000256" key="5">
    <source>
        <dbReference type="ARBA" id="ARBA00022725"/>
    </source>
</evidence>
<evidence type="ECO:0000256" key="10">
    <source>
        <dbReference type="RuleBase" id="RU351113"/>
    </source>
</evidence>
<dbReference type="PANTHER" id="PTHR21137">
    <property type="entry name" value="ODORANT RECEPTOR"/>
    <property type="match status" value="1"/>
</dbReference>
<keyword evidence="7 10" id="KW-0472">Membrane</keyword>
<proteinExistence type="inferred from homology"/>